<comment type="subunit">
    <text evidence="5 19">The complex is composed of 8 subunits; MtrA, MtrB, MtrC, MtrD, MtrE, MtrF, MtrG and MtrH.</text>
</comment>
<dbReference type="GO" id="GO:0019386">
    <property type="term" value="P:methanogenesis, from carbon dioxide"/>
    <property type="evidence" value="ECO:0007669"/>
    <property type="project" value="UniProtKB-UniRule"/>
</dbReference>
<proteinExistence type="inferred from homology"/>
<keyword evidence="12 19" id="KW-1278">Translocase</keyword>
<evidence type="ECO:0000256" key="17">
    <source>
        <dbReference type="ARBA" id="ARBA00044880"/>
    </source>
</evidence>
<dbReference type="EMBL" id="LR792632">
    <property type="protein sequence ID" value="CAB3287706.1"/>
    <property type="molecule type" value="Genomic_DNA"/>
</dbReference>
<evidence type="ECO:0000256" key="1">
    <source>
        <dbReference type="ARBA" id="ARBA00002533"/>
    </source>
</evidence>
<dbReference type="PIRSF" id="PIRSF006530">
    <property type="entry name" value="MtrC"/>
    <property type="match status" value="1"/>
</dbReference>
<reference evidence="20 21" key="1">
    <citation type="submission" date="2020-04" db="EMBL/GenBank/DDBJ databases">
        <authorList>
            <consortium name="Genoscope - CEA"/>
            <person name="William W."/>
        </authorList>
    </citation>
    <scope>NUCLEOTIDE SEQUENCE [LARGE SCALE GENOMIC DNA]</scope>
    <source>
        <strain evidence="20 21">SG7</strain>
    </source>
</reference>
<dbReference type="GeneID" id="65883151"/>
<evidence type="ECO:0000256" key="14">
    <source>
        <dbReference type="ARBA" id="ARBA00022994"/>
    </source>
</evidence>
<keyword evidence="7 19" id="KW-1003">Cell membrane</keyword>
<dbReference type="GO" id="GO:0032259">
    <property type="term" value="P:methylation"/>
    <property type="evidence" value="ECO:0007669"/>
    <property type="project" value="UniProtKB-KW"/>
</dbReference>
<evidence type="ECO:0000313" key="20">
    <source>
        <dbReference type="EMBL" id="CAB3287706.1"/>
    </source>
</evidence>
<dbReference type="EC" id="7.2.1.4" evidence="18 19"/>
<dbReference type="AlphaFoldDB" id="A0A8D6PQ36"/>
<comment type="similarity">
    <text evidence="4 19">Belongs to the MtrC family.</text>
</comment>
<dbReference type="KEGG" id="mesg:MLAUSG7_0350"/>
<dbReference type="RefSeq" id="WP_214400254.1">
    <property type="nucleotide sequence ID" value="NZ_LR792632.1"/>
</dbReference>
<comment type="pathway">
    <text evidence="3 19">One-carbon metabolism; methanogenesis from CO(2); methyl-coenzyme M from 5,10-methylene-5,6,7,8-tetrahydromethanopterin: step 2/2.</text>
</comment>
<evidence type="ECO:0000256" key="12">
    <source>
        <dbReference type="ARBA" id="ARBA00022967"/>
    </source>
</evidence>
<feature type="transmembrane region" description="Helical" evidence="19">
    <location>
        <begin position="226"/>
        <end position="243"/>
    </location>
</feature>
<evidence type="ECO:0000256" key="3">
    <source>
        <dbReference type="ARBA" id="ARBA00004839"/>
    </source>
</evidence>
<evidence type="ECO:0000256" key="10">
    <source>
        <dbReference type="ARBA" id="ARBA00022679"/>
    </source>
</evidence>
<keyword evidence="21" id="KW-1185">Reference proteome</keyword>
<dbReference type="HAMAP" id="MF_01096">
    <property type="entry name" value="MtrC"/>
    <property type="match status" value="1"/>
</dbReference>
<gene>
    <name evidence="19 20" type="primary">mtrC</name>
    <name evidence="20" type="ORF">MLAUSG7_0350</name>
</gene>
<name>A0A8D6PQ36_9EURY</name>
<accession>A0A8D6PQ36</accession>
<evidence type="ECO:0000313" key="21">
    <source>
        <dbReference type="Proteomes" id="UP000679213"/>
    </source>
</evidence>
<dbReference type="GO" id="GO:0005886">
    <property type="term" value="C:plasma membrane"/>
    <property type="evidence" value="ECO:0007669"/>
    <property type="project" value="UniProtKB-SubCell"/>
</dbReference>
<evidence type="ECO:0000256" key="16">
    <source>
        <dbReference type="ARBA" id="ARBA00029817"/>
    </source>
</evidence>
<keyword evidence="11 19" id="KW-0812">Transmembrane</keyword>
<protein>
    <recommendedName>
        <fullName evidence="6 19">Tetrahydromethanopterin S-methyltransferase subunit C</fullName>
        <ecNumber evidence="18 19">7.2.1.4</ecNumber>
    </recommendedName>
    <alternativeName>
        <fullName evidence="16 19">N5-methyltetrahydromethanopterin--coenzyme M methyltransferase subunit C</fullName>
    </alternativeName>
</protein>
<dbReference type="GO" id="GO:0030269">
    <property type="term" value="F:tetrahydromethanopterin S-methyltransferase activity"/>
    <property type="evidence" value="ECO:0007669"/>
    <property type="project" value="UniProtKB-UniRule"/>
</dbReference>
<evidence type="ECO:0000256" key="18">
    <source>
        <dbReference type="ARBA" id="ARBA00044970"/>
    </source>
</evidence>
<evidence type="ECO:0000256" key="4">
    <source>
        <dbReference type="ARBA" id="ARBA00007607"/>
    </source>
</evidence>
<feature type="transmembrane region" description="Helical" evidence="19">
    <location>
        <begin position="141"/>
        <end position="158"/>
    </location>
</feature>
<evidence type="ECO:0000256" key="5">
    <source>
        <dbReference type="ARBA" id="ARBA00011616"/>
    </source>
</evidence>
<comment type="catalytic activity">
    <reaction evidence="17 19">
        <text>5-methyl-5,6,7,8-tetrahydromethanopterin + coenzyme M + 2 Na(+)(in) = 5,6,7,8-tetrahydromethanopterin + methyl-coenzyme M + 2 Na(+)(out)</text>
        <dbReference type="Rhea" id="RHEA:53492"/>
        <dbReference type="ChEBI" id="CHEBI:29101"/>
        <dbReference type="ChEBI" id="CHEBI:58103"/>
        <dbReference type="ChEBI" id="CHEBI:58116"/>
        <dbReference type="ChEBI" id="CHEBI:58286"/>
        <dbReference type="ChEBI" id="CHEBI:58319"/>
        <dbReference type="EC" id="7.2.1.4"/>
    </reaction>
</comment>
<keyword evidence="9 19" id="KW-0489">Methyltransferase</keyword>
<keyword evidence="14 19" id="KW-0484">Methanogenesis</keyword>
<keyword evidence="8 19" id="KW-0554">One-carbon metabolism</keyword>
<keyword evidence="15 19" id="KW-0472">Membrane</keyword>
<dbReference type="Proteomes" id="UP000679213">
    <property type="component" value="Chromosome I"/>
</dbReference>
<evidence type="ECO:0000256" key="15">
    <source>
        <dbReference type="ARBA" id="ARBA00023136"/>
    </source>
</evidence>
<dbReference type="InterPro" id="IPR005865">
    <property type="entry name" value="THM_MeTrfase_su_C"/>
</dbReference>
<dbReference type="Pfam" id="PF04211">
    <property type="entry name" value="MtrC"/>
    <property type="match status" value="1"/>
</dbReference>
<feature type="transmembrane region" description="Helical" evidence="19">
    <location>
        <begin position="73"/>
        <end position="94"/>
    </location>
</feature>
<comment type="caution">
    <text evidence="19">Lacks conserved residue(s) required for the propagation of feature annotation.</text>
</comment>
<feature type="transmembrane region" description="Helical" evidence="19">
    <location>
        <begin position="100"/>
        <end position="120"/>
    </location>
</feature>
<evidence type="ECO:0000256" key="6">
    <source>
        <dbReference type="ARBA" id="ARBA00015131"/>
    </source>
</evidence>
<comment type="function">
    <text evidence="1 19">Part of a complex that catalyzes the formation of methyl-coenzyme M and tetrahydromethanopterin from coenzyme M and methyl-tetrahydromethanopterin. This is an energy-conserving, sodium-ion translocating step.</text>
</comment>
<feature type="transmembrane region" description="Helical" evidence="19">
    <location>
        <begin position="170"/>
        <end position="191"/>
    </location>
</feature>
<sequence length="266" mass="27570">MSHGGGGHAAELYPENQIFAAGVVLSLIGIYAAHFLSGYGLSMLIGGLLVSSACIAGANTVRKVAAYGLGTGVPSIGMVSLGMGTLSAVAGVLIPKAVGITSLAAPILTLVLSFIVGFIVGKLTVKPVGMKIPIMVRSMTYLSVAGALALLGFTTAYVGSLDPKMFIDGALNSGVMALAFIVAGMAILHPFNACLGPNESHKRTLTLAVSCGLLSWFVFSVVKLDILSIIASIILWAVFYVKFVKMSFKDACAVLYVPEIPKKEEQ</sequence>
<comment type="subcellular location">
    <subcellularLocation>
        <location evidence="2 19">Cell membrane</location>
        <topology evidence="2 19">Multi-pass membrane protein</topology>
    </subcellularLocation>
</comment>
<dbReference type="UniPathway" id="UPA00640">
    <property type="reaction ID" value="UER00698"/>
</dbReference>
<evidence type="ECO:0000256" key="13">
    <source>
        <dbReference type="ARBA" id="ARBA00022989"/>
    </source>
</evidence>
<evidence type="ECO:0000256" key="11">
    <source>
        <dbReference type="ARBA" id="ARBA00022692"/>
    </source>
</evidence>
<evidence type="ECO:0000256" key="9">
    <source>
        <dbReference type="ARBA" id="ARBA00022603"/>
    </source>
</evidence>
<dbReference type="GO" id="GO:0006730">
    <property type="term" value="P:one-carbon metabolic process"/>
    <property type="evidence" value="ECO:0007669"/>
    <property type="project" value="UniProtKB-UniRule"/>
</dbReference>
<evidence type="ECO:0000256" key="8">
    <source>
        <dbReference type="ARBA" id="ARBA00022563"/>
    </source>
</evidence>
<evidence type="ECO:0000256" key="2">
    <source>
        <dbReference type="ARBA" id="ARBA00004651"/>
    </source>
</evidence>
<dbReference type="NCBIfam" id="TIGR01148">
    <property type="entry name" value="mtrC"/>
    <property type="match status" value="1"/>
</dbReference>
<evidence type="ECO:0000256" key="19">
    <source>
        <dbReference type="HAMAP-Rule" id="MF_01096"/>
    </source>
</evidence>
<keyword evidence="10 19" id="KW-0808">Transferase</keyword>
<keyword evidence="13 19" id="KW-1133">Transmembrane helix</keyword>
<evidence type="ECO:0000256" key="7">
    <source>
        <dbReference type="ARBA" id="ARBA00022475"/>
    </source>
</evidence>
<organism evidence="20 21">
    <name type="scientific">Methanocaldococcus lauensis</name>
    <dbReference type="NCBI Taxonomy" id="2546128"/>
    <lineage>
        <taxon>Archaea</taxon>
        <taxon>Methanobacteriati</taxon>
        <taxon>Methanobacteriota</taxon>
        <taxon>Methanomada group</taxon>
        <taxon>Methanococci</taxon>
        <taxon>Methanococcales</taxon>
        <taxon>Methanocaldococcaceae</taxon>
        <taxon>Methanocaldococcus</taxon>
    </lineage>
</organism>